<comment type="caution">
    <text evidence="3">The sequence shown here is derived from an EMBL/GenBank/DDBJ whole genome shotgun (WGS) entry which is preliminary data.</text>
</comment>
<dbReference type="OrthoDB" id="9797746at2"/>
<feature type="domain" description="Sodium symporter small subunit" evidence="2">
    <location>
        <begin position="7"/>
        <end position="83"/>
    </location>
</feature>
<gene>
    <name evidence="3" type="ORF">Mlute_02737</name>
</gene>
<organism evidence="3 4">
    <name type="scientific">Meiothermus luteus</name>
    <dbReference type="NCBI Taxonomy" id="2026184"/>
    <lineage>
        <taxon>Bacteria</taxon>
        <taxon>Thermotogati</taxon>
        <taxon>Deinococcota</taxon>
        <taxon>Deinococci</taxon>
        <taxon>Thermales</taxon>
        <taxon>Thermaceae</taxon>
        <taxon>Meiothermus</taxon>
    </lineage>
</organism>
<dbReference type="Proteomes" id="UP000265800">
    <property type="component" value="Unassembled WGS sequence"/>
</dbReference>
<evidence type="ECO:0000256" key="1">
    <source>
        <dbReference type="SAM" id="Phobius"/>
    </source>
</evidence>
<dbReference type="AlphaFoldDB" id="A0A399EDN6"/>
<keyword evidence="1" id="KW-0812">Transmembrane</keyword>
<keyword evidence="4" id="KW-1185">Reference proteome</keyword>
<dbReference type="NCBIfam" id="TIGR03647">
    <property type="entry name" value="Na_symport_sm"/>
    <property type="match status" value="1"/>
</dbReference>
<evidence type="ECO:0000313" key="4">
    <source>
        <dbReference type="Proteomes" id="UP000265800"/>
    </source>
</evidence>
<feature type="transmembrane region" description="Helical" evidence="1">
    <location>
        <begin position="51"/>
        <end position="71"/>
    </location>
</feature>
<proteinExistence type="predicted"/>
<dbReference type="Pfam" id="PF13937">
    <property type="entry name" value="DUF4212"/>
    <property type="match status" value="1"/>
</dbReference>
<name>A0A399EDN6_9DEIN</name>
<sequence>MDRAKAEAYWKANIALIRNLLIVWAVVSYGFGIVLVNVLNNIKLGSLPLGFWFAHQGAIIIFVILIFIYAAQMNKIDQQFDVHE</sequence>
<feature type="transmembrane region" description="Helical" evidence="1">
    <location>
        <begin position="20"/>
        <end position="39"/>
    </location>
</feature>
<dbReference type="RefSeq" id="WP_119361222.1">
    <property type="nucleotide sequence ID" value="NZ_QWKZ01000146.1"/>
</dbReference>
<reference evidence="3 4" key="1">
    <citation type="submission" date="2018-08" db="EMBL/GenBank/DDBJ databases">
        <title>Meiothermus luteus KCTC 52599 genome sequencing project.</title>
        <authorList>
            <person name="Da Costa M.S."/>
            <person name="Albuquerque L."/>
            <person name="Raposo P."/>
            <person name="Froufe H.J.C."/>
            <person name="Barroso C.S."/>
            <person name="Egas C."/>
        </authorList>
    </citation>
    <scope>NUCLEOTIDE SEQUENCE [LARGE SCALE GENOMIC DNA]</scope>
    <source>
        <strain evidence="3 4">KCTC 52599</strain>
    </source>
</reference>
<evidence type="ECO:0000313" key="3">
    <source>
        <dbReference type="EMBL" id="RIH81653.1"/>
    </source>
</evidence>
<evidence type="ECO:0000259" key="2">
    <source>
        <dbReference type="Pfam" id="PF13937"/>
    </source>
</evidence>
<keyword evidence="1" id="KW-1133">Transmembrane helix</keyword>
<protein>
    <submittedName>
        <fullName evidence="3">Putative solute:sodium symporter small subunit</fullName>
    </submittedName>
</protein>
<keyword evidence="1" id="KW-0472">Membrane</keyword>
<dbReference type="InterPro" id="IPR019886">
    <property type="entry name" value="Na_symporter_ssu"/>
</dbReference>
<dbReference type="EMBL" id="QWKZ01000146">
    <property type="protein sequence ID" value="RIH81653.1"/>
    <property type="molecule type" value="Genomic_DNA"/>
</dbReference>
<accession>A0A399EDN6</accession>